<dbReference type="InterPro" id="IPR016167">
    <property type="entry name" value="FAD-bd_PCMH_sub1"/>
</dbReference>
<evidence type="ECO:0000313" key="8">
    <source>
        <dbReference type="Proteomes" id="UP001312865"/>
    </source>
</evidence>
<reference evidence="7 8" key="1">
    <citation type="journal article" date="2018" name="J. Microbiol.">
        <title>Bacillus spongiae sp. nov., isolated from sponge of Jeju Island.</title>
        <authorList>
            <person name="Lee G.E."/>
            <person name="Im W.T."/>
            <person name="Park J.S."/>
        </authorList>
    </citation>
    <scope>NUCLEOTIDE SEQUENCE [LARGE SCALE GENOMIC DNA]</scope>
    <source>
        <strain evidence="7 8">135PIL107-10</strain>
    </source>
</reference>
<evidence type="ECO:0000256" key="4">
    <source>
        <dbReference type="ARBA" id="ARBA00022827"/>
    </source>
</evidence>
<gene>
    <name evidence="7" type="ORF">WAK64_16865</name>
</gene>
<evidence type="ECO:0000313" key="7">
    <source>
        <dbReference type="EMBL" id="MEI5908721.1"/>
    </source>
</evidence>
<evidence type="ECO:0000256" key="3">
    <source>
        <dbReference type="ARBA" id="ARBA00022630"/>
    </source>
</evidence>
<dbReference type="InterPro" id="IPR012951">
    <property type="entry name" value="BBE"/>
</dbReference>
<dbReference type="EMBL" id="JBBAXC010000015">
    <property type="protein sequence ID" value="MEI5908721.1"/>
    <property type="molecule type" value="Genomic_DNA"/>
</dbReference>
<evidence type="ECO:0000256" key="5">
    <source>
        <dbReference type="ARBA" id="ARBA00023002"/>
    </source>
</evidence>
<dbReference type="Pfam" id="PF08031">
    <property type="entry name" value="BBE"/>
    <property type="match status" value="1"/>
</dbReference>
<dbReference type="Gene3D" id="3.30.43.10">
    <property type="entry name" value="Uridine Diphospho-n-acetylenolpyruvylglucosamine Reductase, domain 2"/>
    <property type="match status" value="1"/>
</dbReference>
<feature type="domain" description="FAD-binding PCMH-type" evidence="6">
    <location>
        <begin position="30"/>
        <end position="202"/>
    </location>
</feature>
<dbReference type="Pfam" id="PF01565">
    <property type="entry name" value="FAD_binding_4"/>
    <property type="match status" value="1"/>
</dbReference>
<name>A0ABU8HH60_9BACI</name>
<dbReference type="PANTHER" id="PTHR42973:SF39">
    <property type="entry name" value="FAD-BINDING PCMH-TYPE DOMAIN-CONTAINING PROTEIN"/>
    <property type="match status" value="1"/>
</dbReference>
<comment type="caution">
    <text evidence="7">The sequence shown here is derived from an EMBL/GenBank/DDBJ whole genome shotgun (WGS) entry which is preliminary data.</text>
</comment>
<evidence type="ECO:0000256" key="1">
    <source>
        <dbReference type="ARBA" id="ARBA00001974"/>
    </source>
</evidence>
<dbReference type="InterPro" id="IPR036318">
    <property type="entry name" value="FAD-bd_PCMH-like_sf"/>
</dbReference>
<keyword evidence="3" id="KW-0285">Flavoprotein</keyword>
<evidence type="ECO:0000259" key="6">
    <source>
        <dbReference type="PROSITE" id="PS51387"/>
    </source>
</evidence>
<comment type="cofactor">
    <cofactor evidence="1">
        <name>FAD</name>
        <dbReference type="ChEBI" id="CHEBI:57692"/>
    </cofactor>
</comment>
<keyword evidence="4" id="KW-0274">FAD</keyword>
<dbReference type="Proteomes" id="UP001312865">
    <property type="component" value="Unassembled WGS sequence"/>
</dbReference>
<evidence type="ECO:0000256" key="2">
    <source>
        <dbReference type="ARBA" id="ARBA00005466"/>
    </source>
</evidence>
<comment type="similarity">
    <text evidence="2">Belongs to the oxygen-dependent FAD-linked oxidoreductase family.</text>
</comment>
<protein>
    <submittedName>
        <fullName evidence="7">FAD-binding oxidoreductase</fullName>
    </submittedName>
</protein>
<dbReference type="RefSeq" id="WP_336588169.1">
    <property type="nucleotide sequence ID" value="NZ_JBBAXC010000015.1"/>
</dbReference>
<accession>A0ABU8HH60</accession>
<dbReference type="PROSITE" id="PS51387">
    <property type="entry name" value="FAD_PCMH"/>
    <property type="match status" value="1"/>
</dbReference>
<keyword evidence="8" id="KW-1185">Reference proteome</keyword>
<dbReference type="Gene3D" id="3.40.462.20">
    <property type="match status" value="1"/>
</dbReference>
<sequence>MDKKTKLTGKVIYPNDPGYDQARMNWNPFTNAFPIVFVFAQQIEDVSNAVKWGRENNVSIRMRSGRHSLAKDFSQVNGGMVIDVSQMRTIQLDKENGTATVEAGIRVGPLVKALAQKGVLAPFGDSPNVGIGGISTGGGITAVQRTTGLISDNIIAATIVDANGDVLTVDEDNNPDLLWAIRGGGGGNFGIITSYTFKVRSAPFQVGIYEVIWPWEQLEEVIDGWQQWSPTVDVRLGSVLEVFSEENGLLSSRGIFLGGKTELEKLIAPLTAIGTPIKVLVKEVTLLEAIEFWIPNEPLFDVENSAWSSSWVELSLPDEGLNTIREFLENTTGTSNFFFLNSGGQMNSIPTNQTAFFWRSTKYYMEWNAKWTKESKAEKNIELVQQTRTELSPYVIGSYVNVPDLGLKNYGQEYYGDNFERLQQVKAKYDPDNIFNFAQSIPPASSC</sequence>
<organism evidence="7 8">
    <name type="scientific">Bacillus spongiae</name>
    <dbReference type="NCBI Taxonomy" id="2683610"/>
    <lineage>
        <taxon>Bacteria</taxon>
        <taxon>Bacillati</taxon>
        <taxon>Bacillota</taxon>
        <taxon>Bacilli</taxon>
        <taxon>Bacillales</taxon>
        <taxon>Bacillaceae</taxon>
        <taxon>Bacillus</taxon>
    </lineage>
</organism>
<dbReference type="Gene3D" id="3.30.465.10">
    <property type="match status" value="1"/>
</dbReference>
<proteinExistence type="inferred from homology"/>
<keyword evidence="5" id="KW-0560">Oxidoreductase</keyword>
<dbReference type="PANTHER" id="PTHR42973">
    <property type="entry name" value="BINDING OXIDOREDUCTASE, PUTATIVE (AFU_ORTHOLOGUE AFUA_1G17690)-RELATED"/>
    <property type="match status" value="1"/>
</dbReference>
<dbReference type="InterPro" id="IPR050416">
    <property type="entry name" value="FAD-linked_Oxidoreductase"/>
</dbReference>
<dbReference type="InterPro" id="IPR016166">
    <property type="entry name" value="FAD-bd_PCMH"/>
</dbReference>
<dbReference type="InterPro" id="IPR016169">
    <property type="entry name" value="FAD-bd_PCMH_sub2"/>
</dbReference>
<dbReference type="InterPro" id="IPR006094">
    <property type="entry name" value="Oxid_FAD_bind_N"/>
</dbReference>
<dbReference type="SUPFAM" id="SSF56176">
    <property type="entry name" value="FAD-binding/transporter-associated domain-like"/>
    <property type="match status" value="1"/>
</dbReference>